<dbReference type="InterPro" id="IPR036390">
    <property type="entry name" value="WH_DNA-bd_sf"/>
</dbReference>
<feature type="region of interest" description="Disordered" evidence="4">
    <location>
        <begin position="1"/>
        <end position="23"/>
    </location>
</feature>
<dbReference type="STRING" id="1814289.SAMN05216410_3113"/>
<evidence type="ECO:0000313" key="7">
    <source>
        <dbReference type="Proteomes" id="UP000199039"/>
    </source>
</evidence>
<dbReference type="InterPro" id="IPR001845">
    <property type="entry name" value="HTH_ArsR_DNA-bd_dom"/>
</dbReference>
<dbReference type="PROSITE" id="PS50987">
    <property type="entry name" value="HTH_ARSR_2"/>
    <property type="match status" value="1"/>
</dbReference>
<gene>
    <name evidence="6" type="ORF">SAMN05216410_3113</name>
</gene>
<keyword evidence="1" id="KW-0805">Transcription regulation</keyword>
<evidence type="ECO:0000313" key="6">
    <source>
        <dbReference type="EMBL" id="SDD28567.1"/>
    </source>
</evidence>
<dbReference type="CDD" id="cd00090">
    <property type="entry name" value="HTH_ARSR"/>
    <property type="match status" value="1"/>
</dbReference>
<evidence type="ECO:0000256" key="2">
    <source>
        <dbReference type="ARBA" id="ARBA00023125"/>
    </source>
</evidence>
<dbReference type="Pfam" id="PF12840">
    <property type="entry name" value="HTH_20"/>
    <property type="match status" value="1"/>
</dbReference>
<dbReference type="AlphaFoldDB" id="A0A1G6TJH2"/>
<dbReference type="PANTHER" id="PTHR43132">
    <property type="entry name" value="ARSENICAL RESISTANCE OPERON REPRESSOR ARSR-RELATED"/>
    <property type="match status" value="1"/>
</dbReference>
<dbReference type="GO" id="GO:0003700">
    <property type="term" value="F:DNA-binding transcription factor activity"/>
    <property type="evidence" value="ECO:0007669"/>
    <property type="project" value="InterPro"/>
</dbReference>
<proteinExistence type="predicted"/>
<dbReference type="GO" id="GO:0003677">
    <property type="term" value="F:DNA binding"/>
    <property type="evidence" value="ECO:0007669"/>
    <property type="project" value="UniProtKB-KW"/>
</dbReference>
<keyword evidence="3" id="KW-0804">Transcription</keyword>
<dbReference type="EMBL" id="FMYH01000006">
    <property type="protein sequence ID" value="SDD28567.1"/>
    <property type="molecule type" value="Genomic_DNA"/>
</dbReference>
<evidence type="ECO:0000256" key="1">
    <source>
        <dbReference type="ARBA" id="ARBA00023015"/>
    </source>
</evidence>
<dbReference type="SMART" id="SM00418">
    <property type="entry name" value="HTH_ARSR"/>
    <property type="match status" value="1"/>
</dbReference>
<evidence type="ECO:0000259" key="5">
    <source>
        <dbReference type="PROSITE" id="PS50987"/>
    </source>
</evidence>
<dbReference type="InterPro" id="IPR011991">
    <property type="entry name" value="ArsR-like_HTH"/>
</dbReference>
<keyword evidence="2" id="KW-0238">DNA-binding</keyword>
<dbReference type="PANTHER" id="PTHR43132:SF2">
    <property type="entry name" value="ARSENICAL RESISTANCE OPERON REPRESSOR ARSR-RELATED"/>
    <property type="match status" value="1"/>
</dbReference>
<evidence type="ECO:0000256" key="4">
    <source>
        <dbReference type="SAM" id="MobiDB-lite"/>
    </source>
</evidence>
<evidence type="ECO:0000256" key="3">
    <source>
        <dbReference type="ARBA" id="ARBA00023163"/>
    </source>
</evidence>
<name>A0A1G6TJH2_9MICO</name>
<dbReference type="InterPro" id="IPR051011">
    <property type="entry name" value="Metal_resp_trans_reg"/>
</dbReference>
<feature type="domain" description="HTH arsR-type" evidence="5">
    <location>
        <begin position="37"/>
        <end position="133"/>
    </location>
</feature>
<reference evidence="6" key="1">
    <citation type="submission" date="2016-09" db="EMBL/GenBank/DDBJ databases">
        <authorList>
            <person name="Capua I."/>
            <person name="De Benedictis P."/>
            <person name="Joannis T."/>
            <person name="Lombin L.H."/>
            <person name="Cattoli G."/>
        </authorList>
    </citation>
    <scope>NUCLEOTIDE SEQUENCE [LARGE SCALE GENOMIC DNA]</scope>
    <source>
        <strain evidence="6">ISLP-3</strain>
    </source>
</reference>
<dbReference type="Gene3D" id="1.10.10.10">
    <property type="entry name" value="Winged helix-like DNA-binding domain superfamily/Winged helix DNA-binding domain"/>
    <property type="match status" value="1"/>
</dbReference>
<dbReference type="NCBIfam" id="NF033788">
    <property type="entry name" value="HTH_metalloreg"/>
    <property type="match status" value="1"/>
</dbReference>
<dbReference type="Proteomes" id="UP000199039">
    <property type="component" value="Unassembled WGS sequence"/>
</dbReference>
<dbReference type="PRINTS" id="PR00778">
    <property type="entry name" value="HTHARSR"/>
</dbReference>
<protein>
    <submittedName>
        <fullName evidence="6">ArsR family transcriptional regulator</fullName>
    </submittedName>
</protein>
<sequence length="161" mass="17598">MPVRPTNDARPLMVSPAGATGPEVTSQEIGIDDFSDAHRPLYEVKANLFKGVSHPVRVRVLEVLSAAPDDVSVADLIADTGLEASHLSQHLSVLRRHNLVVAERRASQVFYRLAFPEVADLMSVSRALLIKILERTHDQLVSTVSSAEAPTQSLTQMPMPR</sequence>
<dbReference type="SUPFAM" id="SSF46785">
    <property type="entry name" value="Winged helix' DNA-binding domain"/>
    <property type="match status" value="1"/>
</dbReference>
<dbReference type="InterPro" id="IPR036388">
    <property type="entry name" value="WH-like_DNA-bd_sf"/>
</dbReference>
<keyword evidence="7" id="KW-1185">Reference proteome</keyword>
<organism evidence="6 7">
    <name type="scientific">Sanguibacter gelidistatuariae</name>
    <dbReference type="NCBI Taxonomy" id="1814289"/>
    <lineage>
        <taxon>Bacteria</taxon>
        <taxon>Bacillati</taxon>
        <taxon>Actinomycetota</taxon>
        <taxon>Actinomycetes</taxon>
        <taxon>Micrococcales</taxon>
        <taxon>Sanguibacteraceae</taxon>
        <taxon>Sanguibacter</taxon>
    </lineage>
</organism>
<accession>A0A1G6TJH2</accession>